<dbReference type="EMBL" id="KI392532">
    <property type="protein sequence ID" value="ERN14581.1"/>
    <property type="molecule type" value="Genomic_DNA"/>
</dbReference>
<evidence type="ECO:0008006" key="4">
    <source>
        <dbReference type="Google" id="ProtNLM"/>
    </source>
</evidence>
<keyword evidence="3" id="KW-1185">Reference proteome</keyword>
<evidence type="ECO:0000256" key="1">
    <source>
        <dbReference type="SAM" id="MobiDB-lite"/>
    </source>
</evidence>
<evidence type="ECO:0000313" key="2">
    <source>
        <dbReference type="EMBL" id="ERN14581.1"/>
    </source>
</evidence>
<sequence>MKSWKRQHDQENVMMSKSGFGWDDKLHNVTTLEELWNEYLKDYPIAKMYRTKMIPFLISLSILLGDDKANGRYGAFGTDLEGNKPPIDDIRCESEGGDDYDFNESITSMKGDGISRQDITSSASTRKQPEIKRNHVGEAISTSISKIVVSFSKAMEHMTKKQQRVVNNQELMTELKRVEGRTSHDYFRAIK</sequence>
<dbReference type="AlphaFoldDB" id="U5CN61"/>
<protein>
    <recommendedName>
        <fullName evidence="4">Myb/SANT-like domain-containing protein</fullName>
    </recommendedName>
</protein>
<gene>
    <name evidence="2" type="ORF">AMTR_s00038p00136210</name>
</gene>
<name>U5CN61_AMBTC</name>
<evidence type="ECO:0000313" key="3">
    <source>
        <dbReference type="Proteomes" id="UP000017836"/>
    </source>
</evidence>
<dbReference type="Proteomes" id="UP000017836">
    <property type="component" value="Unassembled WGS sequence"/>
</dbReference>
<accession>U5CN61</accession>
<feature type="region of interest" description="Disordered" evidence="1">
    <location>
        <begin position="107"/>
        <end position="130"/>
    </location>
</feature>
<feature type="compositionally biased region" description="Polar residues" evidence="1">
    <location>
        <begin position="117"/>
        <end position="126"/>
    </location>
</feature>
<reference evidence="3" key="1">
    <citation type="journal article" date="2013" name="Science">
        <title>The Amborella genome and the evolution of flowering plants.</title>
        <authorList>
            <consortium name="Amborella Genome Project"/>
        </authorList>
    </citation>
    <scope>NUCLEOTIDE SEQUENCE [LARGE SCALE GENOMIC DNA]</scope>
</reference>
<dbReference type="Gramene" id="ERN14581">
    <property type="protein sequence ID" value="ERN14581"/>
    <property type="gene ID" value="AMTR_s00038p00136210"/>
</dbReference>
<organism evidence="2 3">
    <name type="scientific">Amborella trichopoda</name>
    <dbReference type="NCBI Taxonomy" id="13333"/>
    <lineage>
        <taxon>Eukaryota</taxon>
        <taxon>Viridiplantae</taxon>
        <taxon>Streptophyta</taxon>
        <taxon>Embryophyta</taxon>
        <taxon>Tracheophyta</taxon>
        <taxon>Spermatophyta</taxon>
        <taxon>Magnoliopsida</taxon>
        <taxon>Amborellales</taxon>
        <taxon>Amborellaceae</taxon>
        <taxon>Amborella</taxon>
    </lineage>
</organism>
<dbReference type="PANTHER" id="PTHR46929">
    <property type="entry name" value="EXPRESSED PROTEIN"/>
    <property type="match status" value="1"/>
</dbReference>
<proteinExistence type="predicted"/>
<dbReference type="PANTHER" id="PTHR46929:SF3">
    <property type="entry name" value="MYB_SANT-LIKE DOMAIN-CONTAINING PROTEIN"/>
    <property type="match status" value="1"/>
</dbReference>
<dbReference type="HOGENOM" id="CLU_1423312_0_0_1"/>